<evidence type="ECO:0000313" key="2">
    <source>
        <dbReference type="EMBL" id="UOO91049.1"/>
    </source>
</evidence>
<proteinExistence type="predicted"/>
<accession>A0ABY4E6F1</accession>
<feature type="transmembrane region" description="Helical" evidence="1">
    <location>
        <begin position="155"/>
        <end position="177"/>
    </location>
</feature>
<keyword evidence="1" id="KW-1133">Transmembrane helix</keyword>
<sequence>MVDAVYMLALAFAIVCFARMLLQVGRLHIDHPLAQFCMKTTQWLIKPLRRIVPPLGRFDMASVVAAVLVIYLAYIVVAIWRFQGLSELGNVRFLAGAVFASVLDTLKAFSYALLLGLLIQSVLSWQQRPTHLLTVLQRIYRPLTKPFAWMRYRQFDFSAAVLALILWWWLVSVLPYLQQNLNTWSLQ</sequence>
<evidence type="ECO:0000256" key="1">
    <source>
        <dbReference type="SAM" id="Phobius"/>
    </source>
</evidence>
<name>A0ABY4E6F1_9NEIS</name>
<keyword evidence="3" id="KW-1185">Reference proteome</keyword>
<feature type="transmembrane region" description="Helical" evidence="1">
    <location>
        <begin position="58"/>
        <end position="82"/>
    </location>
</feature>
<feature type="transmembrane region" description="Helical" evidence="1">
    <location>
        <begin position="94"/>
        <end position="119"/>
    </location>
</feature>
<organism evidence="2 3">
    <name type="scientific">Vitreoscilla massiliensis</name>
    <dbReference type="NCBI Taxonomy" id="1689272"/>
    <lineage>
        <taxon>Bacteria</taxon>
        <taxon>Pseudomonadati</taxon>
        <taxon>Pseudomonadota</taxon>
        <taxon>Betaproteobacteria</taxon>
        <taxon>Neisseriales</taxon>
        <taxon>Neisseriaceae</taxon>
        <taxon>Vitreoscilla</taxon>
    </lineage>
</organism>
<reference evidence="2 3" key="1">
    <citation type="journal article" date="2022" name="Res Sq">
        <title>Evolution of multicellular longitudinally dividing oral cavity symbionts (Neisseriaceae).</title>
        <authorList>
            <person name="Nyongesa S."/>
            <person name="Weber P."/>
            <person name="Bernet E."/>
            <person name="Pullido F."/>
            <person name="Nieckarz M."/>
            <person name="Delaby M."/>
            <person name="Nieves C."/>
            <person name="Viehboeck T."/>
            <person name="Krause N."/>
            <person name="Rivera-Millot A."/>
            <person name="Nakamura A."/>
            <person name="Vischer N."/>
            <person name="VanNieuwenhze M."/>
            <person name="Brun Y."/>
            <person name="Cava F."/>
            <person name="Bulgheresi S."/>
            <person name="Veyrier F."/>
        </authorList>
    </citation>
    <scope>NUCLEOTIDE SEQUENCE [LARGE SCALE GENOMIC DNA]</scope>
    <source>
        <strain evidence="2 3">SN4</strain>
    </source>
</reference>
<evidence type="ECO:0000313" key="3">
    <source>
        <dbReference type="Proteomes" id="UP000832011"/>
    </source>
</evidence>
<gene>
    <name evidence="2" type="ORF">LVJ82_08810</name>
</gene>
<dbReference type="EMBL" id="CP091511">
    <property type="protein sequence ID" value="UOO91049.1"/>
    <property type="molecule type" value="Genomic_DNA"/>
</dbReference>
<keyword evidence="1" id="KW-0812">Transmembrane</keyword>
<dbReference type="InterPro" id="IPR003425">
    <property type="entry name" value="CCB3/YggT"/>
</dbReference>
<feature type="transmembrane region" description="Helical" evidence="1">
    <location>
        <begin position="6"/>
        <end position="22"/>
    </location>
</feature>
<keyword evidence="1" id="KW-0472">Membrane</keyword>
<dbReference type="Pfam" id="PF02325">
    <property type="entry name" value="CCB3_YggT"/>
    <property type="match status" value="1"/>
</dbReference>
<dbReference type="Proteomes" id="UP000832011">
    <property type="component" value="Chromosome"/>
</dbReference>
<dbReference type="RefSeq" id="WP_058305179.1">
    <property type="nucleotide sequence ID" value="NZ_CABKVG010000006.1"/>
</dbReference>
<protein>
    <submittedName>
        <fullName evidence="2">YggT family protein</fullName>
    </submittedName>
</protein>